<proteinExistence type="predicted"/>
<keyword evidence="1" id="KW-1133">Transmembrane helix</keyword>
<name>A0A1M5T3Y0_9CLOT</name>
<dbReference type="RefSeq" id="WP_072829579.1">
    <property type="nucleotide sequence ID" value="NZ_FQXP01000003.1"/>
</dbReference>
<dbReference type="InterPro" id="IPR014245">
    <property type="entry name" value="Spore_III_AF"/>
</dbReference>
<evidence type="ECO:0000313" key="3">
    <source>
        <dbReference type="Proteomes" id="UP000184526"/>
    </source>
</evidence>
<feature type="transmembrane region" description="Helical" evidence="1">
    <location>
        <begin position="6"/>
        <end position="25"/>
    </location>
</feature>
<keyword evidence="1" id="KW-0812">Transmembrane</keyword>
<gene>
    <name evidence="2" type="ORF">SAMN02745196_00424</name>
</gene>
<dbReference type="OrthoDB" id="2375554at2"/>
<dbReference type="AlphaFoldDB" id="A0A1M5T3Y0"/>
<feature type="transmembrane region" description="Helical" evidence="1">
    <location>
        <begin position="37"/>
        <end position="55"/>
    </location>
</feature>
<reference evidence="2 3" key="1">
    <citation type="submission" date="2016-11" db="EMBL/GenBank/DDBJ databases">
        <authorList>
            <person name="Jaros S."/>
            <person name="Januszkiewicz K."/>
            <person name="Wedrychowicz H."/>
        </authorList>
    </citation>
    <scope>NUCLEOTIDE SEQUENCE [LARGE SCALE GENOMIC DNA]</scope>
    <source>
        <strain evidence="2 3">DSM 3089</strain>
    </source>
</reference>
<dbReference type="STRING" id="1121306.SAMN02745196_00424"/>
<dbReference type="Pfam" id="PF09581">
    <property type="entry name" value="Spore_III_AF"/>
    <property type="match status" value="1"/>
</dbReference>
<dbReference type="NCBIfam" id="TIGR02896">
    <property type="entry name" value="spore_III_AF"/>
    <property type="match status" value="1"/>
</dbReference>
<dbReference type="Proteomes" id="UP000184526">
    <property type="component" value="Unassembled WGS sequence"/>
</dbReference>
<keyword evidence="3" id="KW-1185">Reference proteome</keyword>
<evidence type="ECO:0000256" key="1">
    <source>
        <dbReference type="SAM" id="Phobius"/>
    </source>
</evidence>
<accession>A0A1M5T3Y0</accession>
<dbReference type="EMBL" id="FQXP01000003">
    <property type="protein sequence ID" value="SHH45392.1"/>
    <property type="molecule type" value="Genomic_DNA"/>
</dbReference>
<keyword evidence="1" id="KW-0472">Membrane</keyword>
<evidence type="ECO:0000313" key="2">
    <source>
        <dbReference type="EMBL" id="SHH45392.1"/>
    </source>
</evidence>
<organism evidence="2 3">
    <name type="scientific">Clostridium collagenovorans DSM 3089</name>
    <dbReference type="NCBI Taxonomy" id="1121306"/>
    <lineage>
        <taxon>Bacteria</taxon>
        <taxon>Bacillati</taxon>
        <taxon>Bacillota</taxon>
        <taxon>Clostridia</taxon>
        <taxon>Eubacteriales</taxon>
        <taxon>Clostridiaceae</taxon>
        <taxon>Clostridium</taxon>
    </lineage>
</organism>
<sequence>MMESFKGWIVTICTIVILIYCIELLMPNNSMRKYAKFTTGLILVVVIISPVLKFMNGDFSMDQYVSKAEQYLDGESSKVDYEKYKNENVNRTIDNFKKNLEVAYKDKLQKKYNDSNFELEIQCNYDEKEGKISVDSVKIDVQDKSIVNVKKVSIGKVENEENIEETPKVKEIKDLVANELNVEKGKIYVCINK</sequence>
<protein>
    <submittedName>
        <fullName evidence="2">Stage III sporulation protein AF</fullName>
    </submittedName>
</protein>